<dbReference type="EMBL" id="LNQR01000083">
    <property type="protein sequence ID" value="KWT82794.1"/>
    <property type="molecule type" value="Genomic_DNA"/>
</dbReference>
<reference evidence="1 2" key="1">
    <citation type="submission" date="2015-11" db="EMBL/GenBank/DDBJ databases">
        <authorList>
            <person name="Lin W."/>
        </authorList>
    </citation>
    <scope>NUCLEOTIDE SEQUENCE [LARGE SCALE GENOMIC DNA]</scope>
    <source>
        <strain evidence="1 2">HCH-1</strain>
    </source>
</reference>
<name>A0ABR5SD69_9BACT</name>
<accession>A0ABR5SD69</accession>
<dbReference type="Proteomes" id="UP000060487">
    <property type="component" value="Unassembled WGS sequence"/>
</dbReference>
<keyword evidence="2" id="KW-1185">Reference proteome</keyword>
<evidence type="ECO:0000313" key="1">
    <source>
        <dbReference type="EMBL" id="KWT82794.1"/>
    </source>
</evidence>
<organism evidence="1 2">
    <name type="scientific">Candidatus Magnetominusculus xianensis</name>
    <dbReference type="NCBI Taxonomy" id="1748249"/>
    <lineage>
        <taxon>Bacteria</taxon>
        <taxon>Pseudomonadati</taxon>
        <taxon>Nitrospirota</taxon>
        <taxon>Nitrospiria</taxon>
        <taxon>Nitrospirales</taxon>
        <taxon>Nitrospiraceae</taxon>
        <taxon>Candidatus Magnetominusculus</taxon>
    </lineage>
</organism>
<protein>
    <submittedName>
        <fullName evidence="1">Uncharacterized protein</fullName>
    </submittedName>
</protein>
<comment type="caution">
    <text evidence="1">The sequence shown here is derived from an EMBL/GenBank/DDBJ whole genome shotgun (WGS) entry which is preliminary data.</text>
</comment>
<proteinExistence type="predicted"/>
<gene>
    <name evidence="1" type="ORF">ASN18_2383</name>
</gene>
<sequence length="112" mass="12583">MGYISAENVVFMRVSSSKSSKTIDTRPLIINPVGHFYFGKNRTFLFWLDMFKSHVDITVGIILPFLGAPVLELDIGLITDYLGVRLYEKISGTNALSRCSYSIGGDGLWRSW</sequence>
<evidence type="ECO:0000313" key="2">
    <source>
        <dbReference type="Proteomes" id="UP000060487"/>
    </source>
</evidence>